<dbReference type="AlphaFoldDB" id="X0V5H9"/>
<evidence type="ECO:0000313" key="1">
    <source>
        <dbReference type="EMBL" id="GAG13439.1"/>
    </source>
</evidence>
<reference evidence="1" key="1">
    <citation type="journal article" date="2014" name="Front. Microbiol.">
        <title>High frequency of phylogenetically diverse reductive dehalogenase-homologous genes in deep subseafloor sedimentary metagenomes.</title>
        <authorList>
            <person name="Kawai M."/>
            <person name="Futagami T."/>
            <person name="Toyoda A."/>
            <person name="Takaki Y."/>
            <person name="Nishi S."/>
            <person name="Hori S."/>
            <person name="Arai W."/>
            <person name="Tsubouchi T."/>
            <person name="Morono Y."/>
            <person name="Uchiyama I."/>
            <person name="Ito T."/>
            <person name="Fujiyama A."/>
            <person name="Inagaki F."/>
            <person name="Takami H."/>
        </authorList>
    </citation>
    <scope>NUCLEOTIDE SEQUENCE</scope>
    <source>
        <strain evidence="1">Expedition CK06-06</strain>
    </source>
</reference>
<comment type="caution">
    <text evidence="1">The sequence shown here is derived from an EMBL/GenBank/DDBJ whole genome shotgun (WGS) entry which is preliminary data.</text>
</comment>
<organism evidence="1">
    <name type="scientific">marine sediment metagenome</name>
    <dbReference type="NCBI Taxonomy" id="412755"/>
    <lineage>
        <taxon>unclassified sequences</taxon>
        <taxon>metagenomes</taxon>
        <taxon>ecological metagenomes</taxon>
    </lineage>
</organism>
<sequence>MASALYKKLTASCKAAAKKKFKVYPSAYANMWASRQQKKGKC</sequence>
<proteinExistence type="predicted"/>
<gene>
    <name evidence="1" type="ORF">S01H1_33865</name>
</gene>
<accession>X0V5H9</accession>
<name>X0V5H9_9ZZZZ</name>
<evidence type="ECO:0008006" key="2">
    <source>
        <dbReference type="Google" id="ProtNLM"/>
    </source>
</evidence>
<protein>
    <recommendedName>
        <fullName evidence="2">DUF5872 domain-containing protein</fullName>
    </recommendedName>
</protein>
<dbReference type="EMBL" id="BARS01021047">
    <property type="protein sequence ID" value="GAG13439.1"/>
    <property type="molecule type" value="Genomic_DNA"/>
</dbReference>